<dbReference type="Pfam" id="PF23586">
    <property type="entry name" value="Beta-prop_NWD2_C"/>
    <property type="match status" value="1"/>
</dbReference>
<evidence type="ECO:0000256" key="6">
    <source>
        <dbReference type="PROSITE-ProRule" id="PRU00221"/>
    </source>
</evidence>
<evidence type="ECO:0000256" key="2">
    <source>
        <dbReference type="ARBA" id="ARBA00022737"/>
    </source>
</evidence>
<dbReference type="SUPFAM" id="SSF52540">
    <property type="entry name" value="P-loop containing nucleoside triphosphate hydrolases"/>
    <property type="match status" value="1"/>
</dbReference>
<dbReference type="CDD" id="cd00200">
    <property type="entry name" value="WD40"/>
    <property type="match status" value="1"/>
</dbReference>
<dbReference type="InterPro" id="IPR056534">
    <property type="entry name" value="Beta-prop_NWD2_C"/>
</dbReference>
<gene>
    <name evidence="8" type="ORF">TWF718_004603</name>
</gene>
<dbReference type="InterPro" id="IPR031352">
    <property type="entry name" value="SesA"/>
</dbReference>
<proteinExistence type="inferred from homology"/>
<dbReference type="Proteomes" id="UP001313282">
    <property type="component" value="Unassembled WGS sequence"/>
</dbReference>
<dbReference type="InterPro" id="IPR007111">
    <property type="entry name" value="NACHT_NTPase"/>
</dbReference>
<feature type="domain" description="NACHT" evidence="7">
    <location>
        <begin position="287"/>
        <end position="431"/>
    </location>
</feature>
<feature type="repeat" description="WD" evidence="6">
    <location>
        <begin position="1161"/>
        <end position="1202"/>
    </location>
</feature>
<dbReference type="SMART" id="SM00320">
    <property type="entry name" value="WD40"/>
    <property type="match status" value="11"/>
</dbReference>
<dbReference type="Gene3D" id="3.40.50.300">
    <property type="entry name" value="P-loop containing nucleotide triphosphate hydrolases"/>
    <property type="match status" value="1"/>
</dbReference>
<comment type="similarity">
    <text evidence="3">Belongs to the WD repeat MDV1/CAF4 family.</text>
</comment>
<feature type="repeat" description="WD" evidence="6">
    <location>
        <begin position="1203"/>
        <end position="1244"/>
    </location>
</feature>
<dbReference type="GO" id="GO:0005634">
    <property type="term" value="C:nucleus"/>
    <property type="evidence" value="ECO:0007669"/>
    <property type="project" value="TreeGrafter"/>
</dbReference>
<dbReference type="PANTHER" id="PTHR22847">
    <property type="entry name" value="WD40 REPEAT PROTEIN"/>
    <property type="match status" value="1"/>
</dbReference>
<evidence type="ECO:0000256" key="1">
    <source>
        <dbReference type="ARBA" id="ARBA00022574"/>
    </source>
</evidence>
<organism evidence="8 9">
    <name type="scientific">Orbilia javanica</name>
    <dbReference type="NCBI Taxonomy" id="47235"/>
    <lineage>
        <taxon>Eukaryota</taxon>
        <taxon>Fungi</taxon>
        <taxon>Dikarya</taxon>
        <taxon>Ascomycota</taxon>
        <taxon>Pezizomycotina</taxon>
        <taxon>Orbiliomycetes</taxon>
        <taxon>Orbiliales</taxon>
        <taxon>Orbiliaceae</taxon>
        <taxon>Orbilia</taxon>
    </lineage>
</organism>
<evidence type="ECO:0000256" key="5">
    <source>
        <dbReference type="ARBA" id="ARBA00043913"/>
    </source>
</evidence>
<evidence type="ECO:0000313" key="9">
    <source>
        <dbReference type="Proteomes" id="UP001313282"/>
    </source>
</evidence>
<dbReference type="PROSITE" id="PS50837">
    <property type="entry name" value="NACHT"/>
    <property type="match status" value="1"/>
</dbReference>
<keyword evidence="2" id="KW-0677">Repeat</keyword>
<dbReference type="PROSITE" id="PS50294">
    <property type="entry name" value="WD_REPEATS_REGION"/>
    <property type="match status" value="2"/>
</dbReference>
<evidence type="ECO:0000313" key="8">
    <source>
        <dbReference type="EMBL" id="KAK6351443.1"/>
    </source>
</evidence>
<dbReference type="PROSITE" id="PS50082">
    <property type="entry name" value="WD_REPEATS_2"/>
    <property type="match status" value="3"/>
</dbReference>
<protein>
    <recommendedName>
        <fullName evidence="4">Mitochondrial division protein 1</fullName>
    </recommendedName>
</protein>
<dbReference type="Gene3D" id="2.130.10.10">
    <property type="entry name" value="YVTN repeat-like/Quinoprotein amine dehydrogenase"/>
    <property type="match status" value="3"/>
</dbReference>
<name>A0AAN8RL57_9PEZI</name>
<evidence type="ECO:0000256" key="3">
    <source>
        <dbReference type="ARBA" id="ARBA00038415"/>
    </source>
</evidence>
<keyword evidence="1 6" id="KW-0853">WD repeat</keyword>
<dbReference type="Pfam" id="PF17107">
    <property type="entry name" value="SesA"/>
    <property type="match status" value="1"/>
</dbReference>
<evidence type="ECO:0000259" key="7">
    <source>
        <dbReference type="PROSITE" id="PS50837"/>
    </source>
</evidence>
<dbReference type="Pfam" id="PF00400">
    <property type="entry name" value="WD40"/>
    <property type="match status" value="4"/>
</dbReference>
<dbReference type="GO" id="GO:1990234">
    <property type="term" value="C:transferase complex"/>
    <property type="evidence" value="ECO:0007669"/>
    <property type="project" value="UniProtKB-ARBA"/>
</dbReference>
<accession>A0AAN8RL57</accession>
<dbReference type="PANTHER" id="PTHR22847:SF637">
    <property type="entry name" value="WD REPEAT DOMAIN 5B"/>
    <property type="match status" value="1"/>
</dbReference>
<dbReference type="InterPro" id="IPR015943">
    <property type="entry name" value="WD40/YVTN_repeat-like_dom_sf"/>
</dbReference>
<dbReference type="Pfam" id="PF24883">
    <property type="entry name" value="NPHP3_N"/>
    <property type="match status" value="1"/>
</dbReference>
<reference evidence="8 9" key="1">
    <citation type="submission" date="2019-10" db="EMBL/GenBank/DDBJ databases">
        <authorList>
            <person name="Palmer J.M."/>
        </authorList>
    </citation>
    <scope>NUCLEOTIDE SEQUENCE [LARGE SCALE GENOMIC DNA]</scope>
    <source>
        <strain evidence="8 9">TWF718</strain>
    </source>
</reference>
<comment type="caution">
    <text evidence="8">The sequence shown here is derived from an EMBL/GenBank/DDBJ whole genome shotgun (WGS) entry which is preliminary data.</text>
</comment>
<dbReference type="InterPro" id="IPR056884">
    <property type="entry name" value="NPHP3-like_N"/>
</dbReference>
<dbReference type="SUPFAM" id="SSF50978">
    <property type="entry name" value="WD40 repeat-like"/>
    <property type="match status" value="2"/>
</dbReference>
<feature type="repeat" description="WD" evidence="6">
    <location>
        <begin position="944"/>
        <end position="984"/>
    </location>
</feature>
<comment type="function">
    <text evidence="5">Involved in mitochondrial fission. Acts as an adapter protein required to form mitochondrial fission complexes. Formation of these complexes is required to promote constriction and fission of the mitochondrial compartment at a late step in mitochondrial division.</text>
</comment>
<dbReference type="InterPro" id="IPR001680">
    <property type="entry name" value="WD40_rpt"/>
</dbReference>
<dbReference type="EMBL" id="JAVHNR010000002">
    <property type="protein sequence ID" value="KAK6351443.1"/>
    <property type="molecule type" value="Genomic_DNA"/>
</dbReference>
<evidence type="ECO:0000256" key="4">
    <source>
        <dbReference type="ARBA" id="ARBA00039789"/>
    </source>
</evidence>
<dbReference type="InterPro" id="IPR027417">
    <property type="entry name" value="P-loop_NTPase"/>
</dbReference>
<sequence>MPGAEFVAVAVVTSSITAIVDEISKVLNVTLDAQDLPEVFHQAQSKLEVISDILYTTTIVFRTNNASGVERTVQKIIGNCQRTWLKLKEIFDKVVPDDDSPRIERYSKAARTLGKGSKVENLIKALLDDIKLLATLKIIVGGKEEVIQANPRKEKLEEHIAEVKKWEPSLPDRIFTEGGYSIKVSGDNNYVAQGEGAKQFNLRDHAQAFSFESFTGNYYNNVNNNILSEITSLEIIDQACLSFLQCPDVSAVKNQLQETKDGLVFESIEWIFRDEQYTNWKDGDNVSLLLIRGGAGKGKTMLSIGVIDALSSNAVVVYFFCQNGNYELNTIEAIIKGLILCLVSQRGEAARVLRNYWNPKTESLTSTEGTPWRTLWNIFLSMLERCECSKIYVVVDAIDECQDDMNDFLRLLVRTGLGRPSKIKWLLSSRPLDTAHQELLAGPNQALVSLEDKSELVAQGVAAYITRKEAELNSRNYYDTDQVLRQEIKNRLIQKAEGTYMWASLVCRELEDVPGDRALTIIEERPPGLHPFYKRALDQLSSGKLDLMNGCIRLLQIMMLAYRPLTVTELDSIWDPSRRLVSIDRLIDRCSSFVRRQKKTGVIEFIHQSARDYLAGDYGQSIINSGERFGHSEITLACLSYLSQRLRVNLADLPRPDSTCESVDVYRNPLIAGIGYAAAFWAQHFECAELETKAMQNALGEQGELGGFLRTKFLEWLECLSLLGKLPYATEALRKLSNIINFERNPIMSALAQNATSFLSQNYQLIRTWPLQIYSSAIIFSPQAGLVREANLDKIPGWLRRIPQVEEGQSYPIQTVKTFSESITAIAFSPDSKTIAAVTKITIELWDVATGDHLKTIVCGDYVLDCSSTNAVVFSPNGKYIISGLTGTVKVWDVVTGKGRVLLEDSTELIGAIAITSDGKHIACGFGRVIDIHDIVNGRHIAGFIGHIEAVFAIAFSLDGKYVASASDSSVNLWDATTGSLQKSFKVTAHSNGWPVTALVFLNDRSNQIATASYDTINVWDTRTGEHQAKLNGHSSLARVAAFSPDGKLITTGSSHSCAIKIWNITDVEAQQQRSQQNAHLTRVKALRISLDGKMTASSSNSKINLWNPITGNLWKTLARMCTNSLALEFSLDGKLVASGVTYYGTIAIWDSVTGSHKMNLDSDLRTFISVAFSPDNKQIVAGSVSGVAAIWEIATGKLRWKFGGRPSPVTAVIFSPDGNWVASGSDHSTINLWDLRNGNLRKKLVPRDGGGYGSDPVCAITFSQDGGQVAAGYESGKIIIWNAGISGALSFFGMISNSRTIYPTREIRLGILAPINSLKFSEDGQKVVTNRGQVPVRLGREGDQDSCFESFEDLGVRSGWIYYGSMGVIRLPILFDSILCDIRGDIVVIGLEDGRVICLNFNRERLRSMLENSIEAT</sequence>
<keyword evidence="9" id="KW-1185">Reference proteome</keyword>
<dbReference type="InterPro" id="IPR036322">
    <property type="entry name" value="WD40_repeat_dom_sf"/>
</dbReference>